<keyword evidence="3" id="KW-1185">Reference proteome</keyword>
<sequence length="66" mass="7816">MLHRDTKAEYHPLVISMSCSLFCLLINVLTNFQIKLLRYNLLLNSVQYELRFKISRSVEKKEKKAS</sequence>
<dbReference type="EMBL" id="JYDQ01000331">
    <property type="protein sequence ID" value="KRY08481.1"/>
    <property type="molecule type" value="Genomic_DNA"/>
</dbReference>
<accession>A0A0V0Z7P9</accession>
<feature type="transmembrane region" description="Helical" evidence="1">
    <location>
        <begin position="12"/>
        <end position="32"/>
    </location>
</feature>
<keyword evidence="1" id="KW-0472">Membrane</keyword>
<dbReference type="AlphaFoldDB" id="A0A0V0Z7P9"/>
<organism evidence="2 3">
    <name type="scientific">Trichinella patagoniensis</name>
    <dbReference type="NCBI Taxonomy" id="990121"/>
    <lineage>
        <taxon>Eukaryota</taxon>
        <taxon>Metazoa</taxon>
        <taxon>Ecdysozoa</taxon>
        <taxon>Nematoda</taxon>
        <taxon>Enoplea</taxon>
        <taxon>Dorylaimia</taxon>
        <taxon>Trichinellida</taxon>
        <taxon>Trichinellidae</taxon>
        <taxon>Trichinella</taxon>
    </lineage>
</organism>
<evidence type="ECO:0000313" key="2">
    <source>
        <dbReference type="EMBL" id="KRY08481.1"/>
    </source>
</evidence>
<gene>
    <name evidence="2" type="ORF">T12_14634</name>
</gene>
<keyword evidence="1" id="KW-0812">Transmembrane</keyword>
<reference evidence="2 3" key="1">
    <citation type="submission" date="2015-01" db="EMBL/GenBank/DDBJ databases">
        <title>Evolution of Trichinella species and genotypes.</title>
        <authorList>
            <person name="Korhonen P.K."/>
            <person name="Edoardo P."/>
            <person name="Giuseppe L.R."/>
            <person name="Gasser R.B."/>
        </authorList>
    </citation>
    <scope>NUCLEOTIDE SEQUENCE [LARGE SCALE GENOMIC DNA]</scope>
    <source>
        <strain evidence="2">ISS2496</strain>
    </source>
</reference>
<name>A0A0V0Z7P9_9BILA</name>
<evidence type="ECO:0000256" key="1">
    <source>
        <dbReference type="SAM" id="Phobius"/>
    </source>
</evidence>
<comment type="caution">
    <text evidence="2">The sequence shown here is derived from an EMBL/GenBank/DDBJ whole genome shotgun (WGS) entry which is preliminary data.</text>
</comment>
<keyword evidence="1" id="KW-1133">Transmembrane helix</keyword>
<proteinExistence type="predicted"/>
<protein>
    <submittedName>
        <fullName evidence="2">Uncharacterized protein</fullName>
    </submittedName>
</protein>
<evidence type="ECO:0000313" key="3">
    <source>
        <dbReference type="Proteomes" id="UP000054783"/>
    </source>
</evidence>
<dbReference type="Proteomes" id="UP000054783">
    <property type="component" value="Unassembled WGS sequence"/>
</dbReference>